<dbReference type="Pfam" id="PF00035">
    <property type="entry name" value="dsrm"/>
    <property type="match status" value="1"/>
</dbReference>
<dbReference type="PROSITE" id="PS50142">
    <property type="entry name" value="RNASE_3_2"/>
    <property type="match status" value="1"/>
</dbReference>
<dbReference type="RefSeq" id="WP_377280905.1">
    <property type="nucleotide sequence ID" value="NZ_JBHRSI010000002.1"/>
</dbReference>
<feature type="binding site" evidence="8">
    <location>
        <position position="124"/>
    </location>
    <ligand>
        <name>Mg(2+)</name>
        <dbReference type="ChEBI" id="CHEBI:18420"/>
    </ligand>
</feature>
<dbReference type="SMART" id="SM00535">
    <property type="entry name" value="RIBOc"/>
    <property type="match status" value="1"/>
</dbReference>
<keyword evidence="7 8" id="KW-0694">RNA-binding</keyword>
<evidence type="ECO:0000259" key="10">
    <source>
        <dbReference type="PROSITE" id="PS50142"/>
    </source>
</evidence>
<evidence type="ECO:0000256" key="1">
    <source>
        <dbReference type="ARBA" id="ARBA00000109"/>
    </source>
</evidence>
<comment type="similarity">
    <text evidence="2">Belongs to the ribonuclease III family.</text>
</comment>
<keyword evidence="8" id="KW-0460">Magnesium</keyword>
<dbReference type="CDD" id="cd10845">
    <property type="entry name" value="DSRM_RNAse_III_family"/>
    <property type="match status" value="1"/>
</dbReference>
<feature type="domain" description="DRBM" evidence="9">
    <location>
        <begin position="161"/>
        <end position="230"/>
    </location>
</feature>
<keyword evidence="5 8" id="KW-0255">Endonuclease</keyword>
<keyword evidence="8" id="KW-0819">tRNA processing</keyword>
<protein>
    <recommendedName>
        <fullName evidence="8">Ribonuclease 3</fullName>
        <ecNumber evidence="8">3.1.26.3</ecNumber>
    </recommendedName>
    <alternativeName>
        <fullName evidence="8">Ribonuclease III</fullName>
        <shortName evidence="8">RNase III</shortName>
    </alternativeName>
</protein>
<proteinExistence type="inferred from homology"/>
<dbReference type="CDD" id="cd00593">
    <property type="entry name" value="RIBOc"/>
    <property type="match status" value="1"/>
</dbReference>
<evidence type="ECO:0000313" key="12">
    <source>
        <dbReference type="Proteomes" id="UP001597237"/>
    </source>
</evidence>
<sequence>MNRRQAAIAELERRIGHQFHDRELLERALTHASVGEGAVKVRHYERLEFLGDRVLNLLAAERLMAIYTEAREGEMSRLMAALVNYHACARVARAIGLPDALRLSPSASKVGARDSETVLGDACEALIGALYIDGGLDTARAFFLAHWKDNFERLDAPQARDPKTQLQEWAQGRGLPLPSYRVISRVGPDHAPSFTVEVFVEGYEPERAEGRSKQEAEKAAAQVMLLKREGPL</sequence>
<evidence type="ECO:0000256" key="6">
    <source>
        <dbReference type="ARBA" id="ARBA00022801"/>
    </source>
</evidence>
<comment type="function">
    <text evidence="8">Digests double-stranded RNA. Involved in the processing of primary rRNA transcript to yield the immediate precursors to the large and small rRNAs (23S and 16S). Processes some mRNAs, and tRNAs when they are encoded in the rRNA operon. Processes pre-crRNA and tracrRNA of type II CRISPR loci if present in the organism.</text>
</comment>
<organism evidence="11 12">
    <name type="scientific">Phenylobacterium terrae</name>
    <dbReference type="NCBI Taxonomy" id="2665495"/>
    <lineage>
        <taxon>Bacteria</taxon>
        <taxon>Pseudomonadati</taxon>
        <taxon>Pseudomonadota</taxon>
        <taxon>Alphaproteobacteria</taxon>
        <taxon>Caulobacterales</taxon>
        <taxon>Caulobacteraceae</taxon>
        <taxon>Phenylobacterium</taxon>
    </lineage>
</organism>
<comment type="subcellular location">
    <subcellularLocation>
        <location evidence="8">Cytoplasm</location>
    </subcellularLocation>
</comment>
<keyword evidence="8" id="KW-0699">rRNA-binding</keyword>
<feature type="binding site" evidence="8">
    <location>
        <position position="48"/>
    </location>
    <ligand>
        <name>Mg(2+)</name>
        <dbReference type="ChEBI" id="CHEBI:18420"/>
    </ligand>
</feature>
<evidence type="ECO:0000256" key="4">
    <source>
        <dbReference type="ARBA" id="ARBA00022722"/>
    </source>
</evidence>
<dbReference type="EMBL" id="JBHUEY010000006">
    <property type="protein sequence ID" value="MFD1784768.1"/>
    <property type="molecule type" value="Genomic_DNA"/>
</dbReference>
<keyword evidence="6 8" id="KW-0378">Hydrolase</keyword>
<dbReference type="SUPFAM" id="SSF69065">
    <property type="entry name" value="RNase III domain-like"/>
    <property type="match status" value="1"/>
</dbReference>
<comment type="caution">
    <text evidence="11">The sequence shown here is derived from an EMBL/GenBank/DDBJ whole genome shotgun (WGS) entry which is preliminary data.</text>
</comment>
<keyword evidence="4 8" id="KW-0540">Nuclease</keyword>
<keyword evidence="12" id="KW-1185">Reference proteome</keyword>
<accession>A0ABW4N4L3</accession>
<keyword evidence="8" id="KW-0963">Cytoplasm</keyword>
<evidence type="ECO:0000256" key="2">
    <source>
        <dbReference type="ARBA" id="ARBA00010183"/>
    </source>
</evidence>
<dbReference type="InterPro" id="IPR014720">
    <property type="entry name" value="dsRBD_dom"/>
</dbReference>
<dbReference type="NCBIfam" id="TIGR02191">
    <property type="entry name" value="RNaseIII"/>
    <property type="match status" value="1"/>
</dbReference>
<feature type="active site" evidence="8">
    <location>
        <position position="52"/>
    </location>
</feature>
<feature type="active site" evidence="8">
    <location>
        <position position="124"/>
    </location>
</feature>
<evidence type="ECO:0000313" key="11">
    <source>
        <dbReference type="EMBL" id="MFD1784768.1"/>
    </source>
</evidence>
<evidence type="ECO:0000256" key="5">
    <source>
        <dbReference type="ARBA" id="ARBA00022759"/>
    </source>
</evidence>
<dbReference type="Proteomes" id="UP001597237">
    <property type="component" value="Unassembled WGS sequence"/>
</dbReference>
<dbReference type="Pfam" id="PF14622">
    <property type="entry name" value="Ribonucleas_3_3"/>
    <property type="match status" value="1"/>
</dbReference>
<dbReference type="InterPro" id="IPR011907">
    <property type="entry name" value="RNase_III"/>
</dbReference>
<dbReference type="PANTHER" id="PTHR11207:SF0">
    <property type="entry name" value="RIBONUCLEASE 3"/>
    <property type="match status" value="1"/>
</dbReference>
<dbReference type="SMART" id="SM00358">
    <property type="entry name" value="DSRM"/>
    <property type="match status" value="1"/>
</dbReference>
<evidence type="ECO:0000256" key="7">
    <source>
        <dbReference type="ARBA" id="ARBA00022884"/>
    </source>
</evidence>
<dbReference type="InterPro" id="IPR000999">
    <property type="entry name" value="RNase_III_dom"/>
</dbReference>
<comment type="subunit">
    <text evidence="8">Homodimer.</text>
</comment>
<feature type="domain" description="RNase III" evidence="10">
    <location>
        <begin position="8"/>
        <end position="135"/>
    </location>
</feature>
<evidence type="ECO:0000259" key="9">
    <source>
        <dbReference type="PROSITE" id="PS50137"/>
    </source>
</evidence>
<dbReference type="Gene3D" id="3.30.160.20">
    <property type="match status" value="1"/>
</dbReference>
<evidence type="ECO:0000256" key="8">
    <source>
        <dbReference type="HAMAP-Rule" id="MF_00104"/>
    </source>
</evidence>
<gene>
    <name evidence="8 11" type="primary">rnc</name>
    <name evidence="11" type="ORF">ACFSC0_15295</name>
</gene>
<keyword evidence="3 8" id="KW-0507">mRNA processing</keyword>
<reference evidence="12" key="1">
    <citation type="journal article" date="2019" name="Int. J. Syst. Evol. Microbiol.">
        <title>The Global Catalogue of Microorganisms (GCM) 10K type strain sequencing project: providing services to taxonomists for standard genome sequencing and annotation.</title>
        <authorList>
            <consortium name="The Broad Institute Genomics Platform"/>
            <consortium name="The Broad Institute Genome Sequencing Center for Infectious Disease"/>
            <person name="Wu L."/>
            <person name="Ma J."/>
        </authorList>
    </citation>
    <scope>NUCLEOTIDE SEQUENCE [LARGE SCALE GENOMIC DNA]</scope>
    <source>
        <strain evidence="12">DFY28</strain>
    </source>
</reference>
<dbReference type="PROSITE" id="PS50137">
    <property type="entry name" value="DS_RBD"/>
    <property type="match status" value="1"/>
</dbReference>
<dbReference type="PANTHER" id="PTHR11207">
    <property type="entry name" value="RIBONUCLEASE III"/>
    <property type="match status" value="1"/>
</dbReference>
<comment type="catalytic activity">
    <reaction evidence="1 8">
        <text>Endonucleolytic cleavage to 5'-phosphomonoester.</text>
        <dbReference type="EC" id="3.1.26.3"/>
    </reaction>
</comment>
<dbReference type="SUPFAM" id="SSF54768">
    <property type="entry name" value="dsRNA-binding domain-like"/>
    <property type="match status" value="1"/>
</dbReference>
<dbReference type="HAMAP" id="MF_00104">
    <property type="entry name" value="RNase_III"/>
    <property type="match status" value="1"/>
</dbReference>
<keyword evidence="8" id="KW-0698">rRNA processing</keyword>
<comment type="cofactor">
    <cofactor evidence="8">
        <name>Mg(2+)</name>
        <dbReference type="ChEBI" id="CHEBI:18420"/>
    </cofactor>
</comment>
<name>A0ABW4N4L3_9CAUL</name>
<feature type="binding site" evidence="8">
    <location>
        <position position="121"/>
    </location>
    <ligand>
        <name>Mg(2+)</name>
        <dbReference type="ChEBI" id="CHEBI:18420"/>
    </ligand>
</feature>
<dbReference type="PROSITE" id="PS00517">
    <property type="entry name" value="RNASE_3_1"/>
    <property type="match status" value="1"/>
</dbReference>
<keyword evidence="8" id="KW-0479">Metal-binding</keyword>
<dbReference type="InterPro" id="IPR036389">
    <property type="entry name" value="RNase_III_sf"/>
</dbReference>
<dbReference type="Gene3D" id="1.10.1520.10">
    <property type="entry name" value="Ribonuclease III domain"/>
    <property type="match status" value="1"/>
</dbReference>
<dbReference type="GO" id="GO:0004525">
    <property type="term" value="F:ribonuclease III activity"/>
    <property type="evidence" value="ECO:0007669"/>
    <property type="project" value="UniProtKB-EC"/>
</dbReference>
<dbReference type="EC" id="3.1.26.3" evidence="8"/>
<evidence type="ECO:0000256" key="3">
    <source>
        <dbReference type="ARBA" id="ARBA00022664"/>
    </source>
</evidence>